<dbReference type="PANTHER" id="PTHR10908:SF0">
    <property type="entry name" value="SEROTONIN N-ACETYLTRANSFERASE"/>
    <property type="match status" value="1"/>
</dbReference>
<dbReference type="SUPFAM" id="SSF55729">
    <property type="entry name" value="Acyl-CoA N-acyltransferases (Nat)"/>
    <property type="match status" value="1"/>
</dbReference>
<dbReference type="CDD" id="cd04301">
    <property type="entry name" value="NAT_SF"/>
    <property type="match status" value="1"/>
</dbReference>
<accession>A0A923E8S3</accession>
<keyword evidence="2" id="KW-0012">Acyltransferase</keyword>
<comment type="caution">
    <text evidence="4">The sequence shown here is derived from an EMBL/GenBank/DDBJ whole genome shotgun (WGS) entry which is preliminary data.</text>
</comment>
<evidence type="ECO:0000313" key="5">
    <source>
        <dbReference type="Proteomes" id="UP000563151"/>
    </source>
</evidence>
<keyword evidence="1" id="KW-0808">Transferase</keyword>
<dbReference type="PANTHER" id="PTHR10908">
    <property type="entry name" value="SEROTONIN N-ACETYLTRANSFERASE"/>
    <property type="match status" value="1"/>
</dbReference>
<dbReference type="AlphaFoldDB" id="A0A923E8S3"/>
<dbReference type="Proteomes" id="UP000563151">
    <property type="component" value="Unassembled WGS sequence"/>
</dbReference>
<evidence type="ECO:0000313" key="4">
    <source>
        <dbReference type="EMBL" id="MBC2398565.1"/>
    </source>
</evidence>
<dbReference type="RefSeq" id="WP_035145758.1">
    <property type="nucleotide sequence ID" value="NZ_JAAZWO010000015.1"/>
</dbReference>
<dbReference type="Gene3D" id="3.40.630.30">
    <property type="match status" value="1"/>
</dbReference>
<name>A0A923E8S3_CLOTT</name>
<dbReference type="InterPro" id="IPR016181">
    <property type="entry name" value="Acyl_CoA_acyltransferase"/>
</dbReference>
<gene>
    <name evidence="4" type="ORF">HGG79_12390</name>
</gene>
<dbReference type="InterPro" id="IPR000182">
    <property type="entry name" value="GNAT_dom"/>
</dbReference>
<dbReference type="GO" id="GO:0008080">
    <property type="term" value="F:N-acetyltransferase activity"/>
    <property type="evidence" value="ECO:0007669"/>
    <property type="project" value="UniProtKB-ARBA"/>
</dbReference>
<dbReference type="InterPro" id="IPR051635">
    <property type="entry name" value="SNAT-like"/>
</dbReference>
<reference evidence="4 5" key="1">
    <citation type="submission" date="2020-04" db="EMBL/GenBank/DDBJ databases">
        <title>Genomic insights into acetone-butanol-ethanol (ABE) fermentation by sequencing solventogenic clostridia strains.</title>
        <authorList>
            <person name="Brown S."/>
        </authorList>
    </citation>
    <scope>NUCLEOTIDE SEQUENCE [LARGE SCALE GENOMIC DNA]</scope>
    <source>
        <strain evidence="4 5">DJ011</strain>
    </source>
</reference>
<proteinExistence type="predicted"/>
<dbReference type="PROSITE" id="PS51186">
    <property type="entry name" value="GNAT"/>
    <property type="match status" value="1"/>
</dbReference>
<evidence type="ECO:0000256" key="2">
    <source>
        <dbReference type="ARBA" id="ARBA00023315"/>
    </source>
</evidence>
<protein>
    <submittedName>
        <fullName evidence="4">GNAT family N-acetyltransferase</fullName>
    </submittedName>
</protein>
<dbReference type="Pfam" id="PF00583">
    <property type="entry name" value="Acetyltransf_1"/>
    <property type="match status" value="1"/>
</dbReference>
<evidence type="ECO:0000256" key="1">
    <source>
        <dbReference type="ARBA" id="ARBA00022679"/>
    </source>
</evidence>
<feature type="domain" description="N-acetyltransferase" evidence="3">
    <location>
        <begin position="3"/>
        <end position="162"/>
    </location>
</feature>
<sequence>MDITIRQASIEDLDSISKVEESCFPYAEAATRTSLEQRIKTFSESFFVAELGGTIIGFINGCIINKTVIYDELYKNSTLHIPDGYYQTIFGLDVMPDYRNRGIAAQLMNHMIEVSRKAGRKGVILTCKNKLIHYYEKFGYVNKGISKSTHGGAQWYDMILEF</sequence>
<keyword evidence="5" id="KW-1185">Reference proteome</keyword>
<dbReference type="EMBL" id="JAAZWO010000015">
    <property type="protein sequence ID" value="MBC2398565.1"/>
    <property type="molecule type" value="Genomic_DNA"/>
</dbReference>
<organism evidence="4 5">
    <name type="scientific">Clostridium tetanomorphum</name>
    <dbReference type="NCBI Taxonomy" id="1553"/>
    <lineage>
        <taxon>Bacteria</taxon>
        <taxon>Bacillati</taxon>
        <taxon>Bacillota</taxon>
        <taxon>Clostridia</taxon>
        <taxon>Eubacteriales</taxon>
        <taxon>Clostridiaceae</taxon>
        <taxon>Clostridium</taxon>
    </lineage>
</organism>
<evidence type="ECO:0000259" key="3">
    <source>
        <dbReference type="PROSITE" id="PS51186"/>
    </source>
</evidence>